<organism evidence="10 11">
    <name type="scientific">Pseudothermotoga lettingae (strain ATCC BAA-301 / DSM 14385 / NBRC 107922 / TMO)</name>
    <name type="common">Thermotoga lettingae</name>
    <dbReference type="NCBI Taxonomy" id="416591"/>
    <lineage>
        <taxon>Bacteria</taxon>
        <taxon>Thermotogati</taxon>
        <taxon>Thermotogota</taxon>
        <taxon>Thermotogae</taxon>
        <taxon>Thermotogales</taxon>
        <taxon>Thermotogaceae</taxon>
        <taxon>Pseudothermotoga</taxon>
    </lineage>
</organism>
<dbReference type="Gene3D" id="1.10.10.10">
    <property type="entry name" value="Winged helix-like DNA-binding domain superfamily/Winged helix DNA-binding domain"/>
    <property type="match status" value="1"/>
</dbReference>
<dbReference type="KEGG" id="tle:Tlet_0986"/>
<feature type="domain" description="Response regulatory" evidence="8">
    <location>
        <begin position="29"/>
        <end position="145"/>
    </location>
</feature>
<evidence type="ECO:0000259" key="8">
    <source>
        <dbReference type="PROSITE" id="PS50110"/>
    </source>
</evidence>
<dbReference type="Pfam" id="PF00072">
    <property type="entry name" value="Response_reg"/>
    <property type="match status" value="1"/>
</dbReference>
<dbReference type="SMART" id="SM00448">
    <property type="entry name" value="REC"/>
    <property type="match status" value="1"/>
</dbReference>
<evidence type="ECO:0000256" key="5">
    <source>
        <dbReference type="ARBA" id="ARBA00023163"/>
    </source>
</evidence>
<evidence type="ECO:0000256" key="7">
    <source>
        <dbReference type="PROSITE-ProRule" id="PRU01091"/>
    </source>
</evidence>
<feature type="modified residue" description="4-aspartylphosphate" evidence="6">
    <location>
        <position position="78"/>
    </location>
</feature>
<evidence type="ECO:0000259" key="9">
    <source>
        <dbReference type="PROSITE" id="PS51755"/>
    </source>
</evidence>
<protein>
    <submittedName>
        <fullName evidence="10">Two component transcriptional regulator, winged helix family</fullName>
    </submittedName>
</protein>
<reference evidence="10 11" key="1">
    <citation type="submission" date="2007-08" db="EMBL/GenBank/DDBJ databases">
        <title>Complete sequence of Thermotoga lettingae TMO.</title>
        <authorList>
            <consortium name="US DOE Joint Genome Institute"/>
            <person name="Copeland A."/>
            <person name="Lucas S."/>
            <person name="Lapidus A."/>
            <person name="Barry K."/>
            <person name="Glavina del Rio T."/>
            <person name="Dalin E."/>
            <person name="Tice H."/>
            <person name="Pitluck S."/>
            <person name="Foster B."/>
            <person name="Bruce D."/>
            <person name="Schmutz J."/>
            <person name="Larimer F."/>
            <person name="Land M."/>
            <person name="Hauser L."/>
            <person name="Kyrpides N."/>
            <person name="Mikhailova N."/>
            <person name="Nelson K."/>
            <person name="Gogarten J.P."/>
            <person name="Noll K."/>
            <person name="Richardson P."/>
        </authorList>
    </citation>
    <scope>NUCLEOTIDE SEQUENCE [LARGE SCALE GENOMIC DNA]</scope>
    <source>
        <strain evidence="11">ATCC BAA-301 / DSM 14385 / NBRC 107922 / TMO</strain>
    </source>
</reference>
<accession>A8F5W8</accession>
<dbReference type="STRING" id="416591.Tlet_0986"/>
<dbReference type="Gene3D" id="6.10.250.690">
    <property type="match status" value="1"/>
</dbReference>
<dbReference type="GO" id="GO:0000156">
    <property type="term" value="F:phosphorelay response regulator activity"/>
    <property type="evidence" value="ECO:0007669"/>
    <property type="project" value="TreeGrafter"/>
</dbReference>
<keyword evidence="4 7" id="KW-0238">DNA-binding</keyword>
<dbReference type="PANTHER" id="PTHR48111:SF40">
    <property type="entry name" value="PHOSPHATE REGULON TRANSCRIPTIONAL REGULATORY PROTEIN PHOB"/>
    <property type="match status" value="1"/>
</dbReference>
<dbReference type="Gene3D" id="3.40.50.2300">
    <property type="match status" value="1"/>
</dbReference>
<evidence type="ECO:0000256" key="3">
    <source>
        <dbReference type="ARBA" id="ARBA00023015"/>
    </source>
</evidence>
<dbReference type="InterPro" id="IPR039420">
    <property type="entry name" value="WalR-like"/>
</dbReference>
<evidence type="ECO:0000313" key="10">
    <source>
        <dbReference type="EMBL" id="ABV33552.1"/>
    </source>
</evidence>
<dbReference type="InterPro" id="IPR036388">
    <property type="entry name" value="WH-like_DNA-bd_sf"/>
</dbReference>
<dbReference type="CDD" id="cd00383">
    <property type="entry name" value="trans_reg_C"/>
    <property type="match status" value="1"/>
</dbReference>
<keyword evidence="11" id="KW-1185">Reference proteome</keyword>
<feature type="DNA-binding region" description="OmpR/PhoB-type" evidence="7">
    <location>
        <begin position="159"/>
        <end position="258"/>
    </location>
</feature>
<evidence type="ECO:0000256" key="2">
    <source>
        <dbReference type="ARBA" id="ARBA00023012"/>
    </source>
</evidence>
<dbReference type="InterPro" id="IPR016032">
    <property type="entry name" value="Sig_transdc_resp-reg_C-effctor"/>
</dbReference>
<dbReference type="InterPro" id="IPR011006">
    <property type="entry name" value="CheY-like_superfamily"/>
</dbReference>
<dbReference type="GO" id="GO:0006355">
    <property type="term" value="P:regulation of DNA-templated transcription"/>
    <property type="evidence" value="ECO:0007669"/>
    <property type="project" value="InterPro"/>
</dbReference>
<dbReference type="SUPFAM" id="SSF46894">
    <property type="entry name" value="C-terminal effector domain of the bipartite response regulators"/>
    <property type="match status" value="1"/>
</dbReference>
<sequence length="263" mass="30503">MLTRSEFRKNVLFRRGGVPVKGENMAKKKILVVDDDPSIIELVSYNLAREGYDVLKAYDAEEALKVVGNESVDMFIVDIMLPGMDGFELVRQLRSMEKYRNTPVVFLSAKGEEFDKVLGLELGADDYITKPFSIREMIARIKAVFRRIQLSAQEREERPKKIVAKGLEIDVERYEVKVHDQKVSLTPLEFELLRFLAENEGKVFSRDVLLDKLWGYDYYGDTRTVDVHIRRLRTKIEEDPSNPKYIITVRGKGYKFRDPGKEE</sequence>
<gene>
    <name evidence="10" type="ordered locus">Tlet_0986</name>
</gene>
<keyword evidence="1 6" id="KW-0597">Phosphoprotein</keyword>
<evidence type="ECO:0000256" key="4">
    <source>
        <dbReference type="ARBA" id="ARBA00023125"/>
    </source>
</evidence>
<dbReference type="FunFam" id="1.10.10.10:FF:000018">
    <property type="entry name" value="DNA-binding response regulator ResD"/>
    <property type="match status" value="1"/>
</dbReference>
<keyword evidence="5" id="KW-0804">Transcription</keyword>
<keyword evidence="3" id="KW-0805">Transcription regulation</keyword>
<evidence type="ECO:0000256" key="1">
    <source>
        <dbReference type="ARBA" id="ARBA00022553"/>
    </source>
</evidence>
<dbReference type="PANTHER" id="PTHR48111">
    <property type="entry name" value="REGULATOR OF RPOS"/>
    <property type="match status" value="1"/>
</dbReference>
<dbReference type="CDD" id="cd19937">
    <property type="entry name" value="REC_OmpR_BsPhoP-like"/>
    <property type="match status" value="1"/>
</dbReference>
<dbReference type="eggNOG" id="COG0745">
    <property type="taxonomic scope" value="Bacteria"/>
</dbReference>
<dbReference type="SMART" id="SM00862">
    <property type="entry name" value="Trans_reg_C"/>
    <property type="match status" value="1"/>
</dbReference>
<dbReference type="EMBL" id="CP000812">
    <property type="protein sequence ID" value="ABV33552.1"/>
    <property type="molecule type" value="Genomic_DNA"/>
</dbReference>
<dbReference type="InterPro" id="IPR001867">
    <property type="entry name" value="OmpR/PhoB-type_DNA-bd"/>
</dbReference>
<dbReference type="Pfam" id="PF00486">
    <property type="entry name" value="Trans_reg_C"/>
    <property type="match status" value="1"/>
</dbReference>
<dbReference type="PROSITE" id="PS50110">
    <property type="entry name" value="RESPONSE_REGULATORY"/>
    <property type="match status" value="1"/>
</dbReference>
<dbReference type="InterPro" id="IPR001789">
    <property type="entry name" value="Sig_transdc_resp-reg_receiver"/>
</dbReference>
<evidence type="ECO:0000256" key="6">
    <source>
        <dbReference type="PROSITE-ProRule" id="PRU00169"/>
    </source>
</evidence>
<dbReference type="GO" id="GO:0000976">
    <property type="term" value="F:transcription cis-regulatory region binding"/>
    <property type="evidence" value="ECO:0007669"/>
    <property type="project" value="TreeGrafter"/>
</dbReference>
<proteinExistence type="predicted"/>
<dbReference type="SUPFAM" id="SSF52172">
    <property type="entry name" value="CheY-like"/>
    <property type="match status" value="1"/>
</dbReference>
<evidence type="ECO:0000313" key="11">
    <source>
        <dbReference type="Proteomes" id="UP000002016"/>
    </source>
</evidence>
<reference evidence="10 11" key="2">
    <citation type="journal article" date="2009" name="Proc. Natl. Acad. Sci. U.S.A.">
        <title>On the chimeric nature, thermophilic origin, and phylogenetic placement of the Thermotogales.</title>
        <authorList>
            <person name="Zhaxybayeva O."/>
            <person name="Swithers K.S."/>
            <person name="Lapierre P."/>
            <person name="Fournier G.P."/>
            <person name="Bickhart D.M."/>
            <person name="DeBoy R.T."/>
            <person name="Nelson K.E."/>
            <person name="Nesbo C.L."/>
            <person name="Doolittle W.F."/>
            <person name="Gogarten J.P."/>
            <person name="Noll K.M."/>
        </authorList>
    </citation>
    <scope>NUCLEOTIDE SEQUENCE [LARGE SCALE GENOMIC DNA]</scope>
    <source>
        <strain evidence="11">ATCC BAA-301 / DSM 14385 / NBRC 107922 / TMO</strain>
    </source>
</reference>
<feature type="domain" description="OmpR/PhoB-type" evidence="9">
    <location>
        <begin position="159"/>
        <end position="258"/>
    </location>
</feature>
<dbReference type="GO" id="GO:0032993">
    <property type="term" value="C:protein-DNA complex"/>
    <property type="evidence" value="ECO:0007669"/>
    <property type="project" value="TreeGrafter"/>
</dbReference>
<dbReference type="GO" id="GO:0005829">
    <property type="term" value="C:cytosol"/>
    <property type="evidence" value="ECO:0007669"/>
    <property type="project" value="TreeGrafter"/>
</dbReference>
<dbReference type="Proteomes" id="UP000002016">
    <property type="component" value="Chromosome"/>
</dbReference>
<dbReference type="FunFam" id="3.40.50.2300:FF:000001">
    <property type="entry name" value="DNA-binding response regulator PhoB"/>
    <property type="match status" value="1"/>
</dbReference>
<name>A8F5W8_PSELT</name>
<dbReference type="PROSITE" id="PS51755">
    <property type="entry name" value="OMPR_PHOB"/>
    <property type="match status" value="1"/>
</dbReference>
<dbReference type="AlphaFoldDB" id="A8F5W8"/>
<keyword evidence="2" id="KW-0902">Two-component regulatory system</keyword>
<dbReference type="HOGENOM" id="CLU_000445_30_4_0"/>